<accession>A0A246GA76</accession>
<keyword evidence="3 5" id="KW-1133">Transmembrane helix</keyword>
<dbReference type="Pfam" id="PF05105">
    <property type="entry name" value="Phage_holin_4_1"/>
    <property type="match status" value="1"/>
</dbReference>
<evidence type="ECO:0000256" key="4">
    <source>
        <dbReference type="ARBA" id="ARBA00023136"/>
    </source>
</evidence>
<gene>
    <name evidence="6" type="ORF">BWK62_08585</name>
</gene>
<name>A0A246GA76_9FLAO</name>
<feature type="transmembrane region" description="Helical" evidence="5">
    <location>
        <begin position="21"/>
        <end position="45"/>
    </location>
</feature>
<keyword evidence="4 5" id="KW-0472">Membrane</keyword>
<sequence>MTIRMINYFLKGFGFTDVDEFFKSSFGFIYTSTSIIKIDIILAFIFSTVSFLFGFNHLFLIAYVVLLVSEWYTGVQASFKRGERHESRKFGRMLLKIATYLVPIYILNTFAKNADFIKIMDFELDPFSWLYWAVLLGIIWQLLVSLLENLDSLGVRYAKTLIRIINQKFYKQFELDETDNSFT</sequence>
<proteinExistence type="predicted"/>
<dbReference type="GO" id="GO:0016020">
    <property type="term" value="C:membrane"/>
    <property type="evidence" value="ECO:0007669"/>
    <property type="project" value="UniProtKB-SubCell"/>
</dbReference>
<reference evidence="6 7" key="1">
    <citation type="journal article" date="2017" name="Infect. Genet. Evol.">
        <title>Comparative genome analysis of fish pathogen Flavobacterium columnare reveals extensive sequence diversity within the species.</title>
        <authorList>
            <person name="Kayansamruaj P."/>
            <person name="Dong H.T."/>
            <person name="Hirono I."/>
            <person name="Kondo H."/>
            <person name="Senapin S."/>
            <person name="Rodkhum C."/>
        </authorList>
    </citation>
    <scope>NUCLEOTIDE SEQUENCE [LARGE SCALE GENOMIC DNA]</scope>
    <source>
        <strain evidence="6 7">1214</strain>
    </source>
</reference>
<comment type="subcellular location">
    <subcellularLocation>
        <location evidence="1">Membrane</location>
        <topology evidence="1">Multi-pass membrane protein</topology>
    </subcellularLocation>
</comment>
<evidence type="ECO:0000313" key="6">
    <source>
        <dbReference type="EMBL" id="OWP76835.1"/>
    </source>
</evidence>
<evidence type="ECO:0000313" key="7">
    <source>
        <dbReference type="Proteomes" id="UP000198034"/>
    </source>
</evidence>
<dbReference type="EMBL" id="MTCY01000022">
    <property type="protein sequence ID" value="OWP76835.1"/>
    <property type="molecule type" value="Genomic_DNA"/>
</dbReference>
<dbReference type="Proteomes" id="UP000198034">
    <property type="component" value="Unassembled WGS sequence"/>
</dbReference>
<dbReference type="InterPro" id="IPR006480">
    <property type="entry name" value="Phage_holin_4_1"/>
</dbReference>
<evidence type="ECO:0000256" key="1">
    <source>
        <dbReference type="ARBA" id="ARBA00004141"/>
    </source>
</evidence>
<comment type="caution">
    <text evidence="6">The sequence shown here is derived from an EMBL/GenBank/DDBJ whole genome shotgun (WGS) entry which is preliminary data.</text>
</comment>
<keyword evidence="2 5" id="KW-0812">Transmembrane</keyword>
<feature type="transmembrane region" description="Helical" evidence="5">
    <location>
        <begin position="51"/>
        <end position="72"/>
    </location>
</feature>
<evidence type="ECO:0000256" key="5">
    <source>
        <dbReference type="SAM" id="Phobius"/>
    </source>
</evidence>
<evidence type="ECO:0000256" key="2">
    <source>
        <dbReference type="ARBA" id="ARBA00022692"/>
    </source>
</evidence>
<organism evidence="6 7">
    <name type="scientific">Flavobacterium columnare</name>
    <dbReference type="NCBI Taxonomy" id="996"/>
    <lineage>
        <taxon>Bacteria</taxon>
        <taxon>Pseudomonadati</taxon>
        <taxon>Bacteroidota</taxon>
        <taxon>Flavobacteriia</taxon>
        <taxon>Flavobacteriales</taxon>
        <taxon>Flavobacteriaceae</taxon>
        <taxon>Flavobacterium</taxon>
    </lineage>
</organism>
<evidence type="ECO:0000256" key="3">
    <source>
        <dbReference type="ARBA" id="ARBA00022989"/>
    </source>
</evidence>
<protein>
    <submittedName>
        <fullName evidence="6">Holin</fullName>
    </submittedName>
</protein>
<feature type="transmembrane region" description="Helical" evidence="5">
    <location>
        <begin position="93"/>
        <end position="110"/>
    </location>
</feature>
<feature type="transmembrane region" description="Helical" evidence="5">
    <location>
        <begin position="130"/>
        <end position="147"/>
    </location>
</feature>
<dbReference type="AlphaFoldDB" id="A0A246GA76"/>